<dbReference type="PANTHER" id="PTHR42938:SF9">
    <property type="entry name" value="FORMATE DEHYDROGENASE 1"/>
    <property type="match status" value="1"/>
</dbReference>
<dbReference type="InterPro" id="IPR036291">
    <property type="entry name" value="NAD(P)-bd_dom_sf"/>
</dbReference>
<reference evidence="3 4" key="1">
    <citation type="journal article" date="2022" name="Nat. Genet.">
        <title>Improved pea reference genome and pan-genome highlight genomic features and evolutionary characteristics.</title>
        <authorList>
            <person name="Yang T."/>
            <person name="Liu R."/>
            <person name="Luo Y."/>
            <person name="Hu S."/>
            <person name="Wang D."/>
            <person name="Wang C."/>
            <person name="Pandey M.K."/>
            <person name="Ge S."/>
            <person name="Xu Q."/>
            <person name="Li N."/>
            <person name="Li G."/>
            <person name="Huang Y."/>
            <person name="Saxena R.K."/>
            <person name="Ji Y."/>
            <person name="Li M."/>
            <person name="Yan X."/>
            <person name="He Y."/>
            <person name="Liu Y."/>
            <person name="Wang X."/>
            <person name="Xiang C."/>
            <person name="Varshney R.K."/>
            <person name="Ding H."/>
            <person name="Gao S."/>
            <person name="Zong X."/>
        </authorList>
    </citation>
    <scope>NUCLEOTIDE SEQUENCE [LARGE SCALE GENOMIC DNA]</scope>
    <source>
        <strain evidence="3 4">cv. Zhongwan 6</strain>
    </source>
</reference>
<dbReference type="GO" id="GO:0009507">
    <property type="term" value="C:chloroplast"/>
    <property type="evidence" value="ECO:0007669"/>
    <property type="project" value="TreeGrafter"/>
</dbReference>
<keyword evidence="1" id="KW-0472">Membrane</keyword>
<dbReference type="Pfam" id="PF02826">
    <property type="entry name" value="2-Hacid_dh_C"/>
    <property type="match status" value="1"/>
</dbReference>
<dbReference type="GO" id="GO:0005739">
    <property type="term" value="C:mitochondrion"/>
    <property type="evidence" value="ECO:0007669"/>
    <property type="project" value="TreeGrafter"/>
</dbReference>
<dbReference type="InterPro" id="IPR006140">
    <property type="entry name" value="D-isomer_DH_NAD-bd"/>
</dbReference>
<dbReference type="EMBL" id="JAMSHJ010000005">
    <property type="protein sequence ID" value="KAI5410899.1"/>
    <property type="molecule type" value="Genomic_DNA"/>
</dbReference>
<evidence type="ECO:0000313" key="4">
    <source>
        <dbReference type="Proteomes" id="UP001058974"/>
    </source>
</evidence>
<evidence type="ECO:0000259" key="2">
    <source>
        <dbReference type="Pfam" id="PF02826"/>
    </source>
</evidence>
<evidence type="ECO:0000256" key="1">
    <source>
        <dbReference type="SAM" id="Phobius"/>
    </source>
</evidence>
<evidence type="ECO:0000313" key="3">
    <source>
        <dbReference type="EMBL" id="KAI5410899.1"/>
    </source>
</evidence>
<dbReference type="GO" id="GO:0008863">
    <property type="term" value="F:formate dehydrogenase (NAD+) activity"/>
    <property type="evidence" value="ECO:0007669"/>
    <property type="project" value="TreeGrafter"/>
</dbReference>
<protein>
    <recommendedName>
        <fullName evidence="2">D-isomer specific 2-hydroxyacid dehydrogenase NAD-binding domain-containing protein</fullName>
    </recommendedName>
</protein>
<proteinExistence type="predicted"/>
<dbReference type="Gramene" id="Psat05G0615200-T1">
    <property type="protein sequence ID" value="KAI5410899.1"/>
    <property type="gene ID" value="KIW84_056152"/>
</dbReference>
<comment type="caution">
    <text evidence="3">The sequence shown here is derived from an EMBL/GenBank/DDBJ whole genome shotgun (WGS) entry which is preliminary data.</text>
</comment>
<dbReference type="AlphaFoldDB" id="A0A9D4WZR9"/>
<dbReference type="Gene3D" id="3.40.50.720">
    <property type="entry name" value="NAD(P)-binding Rossmann-like Domain"/>
    <property type="match status" value="1"/>
</dbReference>
<keyword evidence="4" id="KW-1185">Reference proteome</keyword>
<dbReference type="GO" id="GO:0051287">
    <property type="term" value="F:NAD binding"/>
    <property type="evidence" value="ECO:0007669"/>
    <property type="project" value="InterPro"/>
</dbReference>
<accession>A0A9D4WZR9</accession>
<gene>
    <name evidence="3" type="ORF">KIW84_056152</name>
</gene>
<sequence length="128" mass="14427">MDTVSVAEDELMRILILVRNFVPGYHQSITGEWDVAGIAHRAYDLEGKTIGTVGVGRIGKLLLQRLKPFNCKCMNARSTSWSFGLKLAWPLVDLCYYGLLLLLLICDEVNAFMDYFGDDLLCHVLMLL</sequence>
<dbReference type="PANTHER" id="PTHR42938">
    <property type="entry name" value="FORMATE DEHYDROGENASE 1"/>
    <property type="match status" value="1"/>
</dbReference>
<keyword evidence="1" id="KW-1133">Transmembrane helix</keyword>
<feature type="domain" description="D-isomer specific 2-hydroxyacid dehydrogenase NAD-binding" evidence="2">
    <location>
        <begin position="12"/>
        <end position="76"/>
    </location>
</feature>
<dbReference type="SUPFAM" id="SSF51735">
    <property type="entry name" value="NAD(P)-binding Rossmann-fold domains"/>
    <property type="match status" value="1"/>
</dbReference>
<dbReference type="Proteomes" id="UP001058974">
    <property type="component" value="Chromosome 5"/>
</dbReference>
<organism evidence="3 4">
    <name type="scientific">Pisum sativum</name>
    <name type="common">Garden pea</name>
    <name type="synonym">Lathyrus oleraceus</name>
    <dbReference type="NCBI Taxonomy" id="3888"/>
    <lineage>
        <taxon>Eukaryota</taxon>
        <taxon>Viridiplantae</taxon>
        <taxon>Streptophyta</taxon>
        <taxon>Embryophyta</taxon>
        <taxon>Tracheophyta</taxon>
        <taxon>Spermatophyta</taxon>
        <taxon>Magnoliopsida</taxon>
        <taxon>eudicotyledons</taxon>
        <taxon>Gunneridae</taxon>
        <taxon>Pentapetalae</taxon>
        <taxon>rosids</taxon>
        <taxon>fabids</taxon>
        <taxon>Fabales</taxon>
        <taxon>Fabaceae</taxon>
        <taxon>Papilionoideae</taxon>
        <taxon>50 kb inversion clade</taxon>
        <taxon>NPAAA clade</taxon>
        <taxon>Hologalegina</taxon>
        <taxon>IRL clade</taxon>
        <taxon>Fabeae</taxon>
        <taxon>Lathyrus</taxon>
    </lineage>
</organism>
<feature type="transmembrane region" description="Helical" evidence="1">
    <location>
        <begin position="87"/>
        <end position="106"/>
    </location>
</feature>
<name>A0A9D4WZR9_PEA</name>
<keyword evidence="1" id="KW-0812">Transmembrane</keyword>